<organism evidence="1 2">
    <name type="scientific">Thermosporothrix hazakensis</name>
    <dbReference type="NCBI Taxonomy" id="644383"/>
    <lineage>
        <taxon>Bacteria</taxon>
        <taxon>Bacillati</taxon>
        <taxon>Chloroflexota</taxon>
        <taxon>Ktedonobacteria</taxon>
        <taxon>Ktedonobacterales</taxon>
        <taxon>Thermosporotrichaceae</taxon>
        <taxon>Thermosporothrix</taxon>
    </lineage>
</organism>
<dbReference type="EMBL" id="QKUF01000044">
    <property type="protein sequence ID" value="PZW19699.1"/>
    <property type="molecule type" value="Genomic_DNA"/>
</dbReference>
<dbReference type="AlphaFoldDB" id="A0A326TUI9"/>
<dbReference type="Proteomes" id="UP000248806">
    <property type="component" value="Unassembled WGS sequence"/>
</dbReference>
<dbReference type="RefSeq" id="WP_137686212.1">
    <property type="nucleotide sequence ID" value="NZ_BIFX01000001.1"/>
</dbReference>
<accession>A0A326TUI9</accession>
<evidence type="ECO:0000313" key="1">
    <source>
        <dbReference type="EMBL" id="PZW19699.1"/>
    </source>
</evidence>
<gene>
    <name evidence="1" type="ORF">EI42_06008</name>
</gene>
<proteinExistence type="predicted"/>
<comment type="caution">
    <text evidence="1">The sequence shown here is derived from an EMBL/GenBank/DDBJ whole genome shotgun (WGS) entry which is preliminary data.</text>
</comment>
<reference evidence="1 2" key="1">
    <citation type="submission" date="2018-06" db="EMBL/GenBank/DDBJ databases">
        <title>Genomic Encyclopedia of Archaeal and Bacterial Type Strains, Phase II (KMG-II): from individual species to whole genera.</title>
        <authorList>
            <person name="Goeker M."/>
        </authorList>
    </citation>
    <scope>NUCLEOTIDE SEQUENCE [LARGE SCALE GENOMIC DNA]</scope>
    <source>
        <strain evidence="1 2">ATCC BAA-1881</strain>
    </source>
</reference>
<keyword evidence="2" id="KW-1185">Reference proteome</keyword>
<sequence>MQRESPKKKPVPLGKAIEWTDDDLDALALVSETDIKEGEALWRNTAPPPCKGLIDAEIVEPEPDKK</sequence>
<name>A0A326TUI9_THEHA</name>
<protein>
    <submittedName>
        <fullName evidence="1">Uncharacterized protein</fullName>
    </submittedName>
</protein>
<evidence type="ECO:0000313" key="2">
    <source>
        <dbReference type="Proteomes" id="UP000248806"/>
    </source>
</evidence>